<dbReference type="GeneID" id="92367465"/>
<keyword evidence="2" id="KW-1185">Reference proteome</keyword>
<gene>
    <name evidence="1" type="ORF">cand_032810</name>
</gene>
<reference evidence="1 2" key="1">
    <citation type="submission" date="2016-10" db="EMBL/GenBank/DDBJ databases">
        <title>Reductive evolution of mitochondrial metabolism and differential evolution of invasion-related proteins in Cryptosporidium.</title>
        <authorList>
            <person name="Liu S."/>
            <person name="Roellig D.M."/>
            <person name="Guo Y."/>
            <person name="Li N."/>
            <person name="Frace M.A."/>
            <person name="Tang K."/>
            <person name="Zhang L."/>
            <person name="Feng Y."/>
            <person name="Xiao L."/>
        </authorList>
    </citation>
    <scope>NUCLEOTIDE SEQUENCE [LARGE SCALE GENOMIC DNA]</scope>
    <source>
        <strain evidence="1">30847</strain>
    </source>
</reference>
<evidence type="ECO:0000313" key="2">
    <source>
        <dbReference type="Proteomes" id="UP000186804"/>
    </source>
</evidence>
<evidence type="ECO:0000313" key="1">
    <source>
        <dbReference type="EMBL" id="OII71568.1"/>
    </source>
</evidence>
<dbReference type="InterPro" id="IPR021610">
    <property type="entry name" value="DUF3228"/>
</dbReference>
<dbReference type="Gene3D" id="3.30.2310.50">
    <property type="entry name" value="Protein of unknown function (DUF3228), domain 1"/>
    <property type="match status" value="2"/>
</dbReference>
<dbReference type="PANTHER" id="PTHR38666:SF2">
    <property type="entry name" value="FLAGELLAR ASSOCIATED PROTEIN"/>
    <property type="match status" value="1"/>
</dbReference>
<organism evidence="1 2">
    <name type="scientific">Cryptosporidium andersoni</name>
    <dbReference type="NCBI Taxonomy" id="117008"/>
    <lineage>
        <taxon>Eukaryota</taxon>
        <taxon>Sar</taxon>
        <taxon>Alveolata</taxon>
        <taxon>Apicomplexa</taxon>
        <taxon>Conoidasida</taxon>
        <taxon>Coccidia</taxon>
        <taxon>Eucoccidiorida</taxon>
        <taxon>Eimeriorina</taxon>
        <taxon>Cryptosporidiidae</taxon>
        <taxon>Cryptosporidium</taxon>
    </lineage>
</organism>
<name>A0A1J4MBG9_9CRYT</name>
<accession>A0A1J4MBG9</accession>
<dbReference type="EMBL" id="LRBS01000121">
    <property type="protein sequence ID" value="OII71568.1"/>
    <property type="molecule type" value="Genomic_DNA"/>
</dbReference>
<dbReference type="AlphaFoldDB" id="A0A1J4MBG9"/>
<dbReference type="RefSeq" id="XP_067066758.1">
    <property type="nucleotide sequence ID" value="XM_067213507.1"/>
</dbReference>
<dbReference type="PANTHER" id="PTHR38666">
    <property type="match status" value="1"/>
</dbReference>
<sequence length="217" mass="25311">MTLSRSSVSAVGLDSFAFRQFEYGYRGSYIPNYTPKQFLAEINKFIQSKHPELVSGYAPFCKHLFVPNFTQAKISVIEITPENERYLKTGYVSRRKEELPVLSRWFPSDCKFIKDSINLRAKYLDIILYSREQCEKEIQAMNLQGKHERLVEGSNSDPDWYIISIKLQNEDFETPMEPITMLRNTIIEEGGSGVPLDREKYLESVSYWRNHAVIYPN</sequence>
<protein>
    <submittedName>
        <fullName evidence="1">Uncharacterized protein</fullName>
    </submittedName>
</protein>
<dbReference type="VEuPathDB" id="CryptoDB:cand_032810"/>
<comment type="caution">
    <text evidence="1">The sequence shown here is derived from an EMBL/GenBank/DDBJ whole genome shotgun (WGS) entry which is preliminary data.</text>
</comment>
<dbReference type="Pfam" id="PF11539">
    <property type="entry name" value="DUF3228"/>
    <property type="match status" value="1"/>
</dbReference>
<dbReference type="Proteomes" id="UP000186804">
    <property type="component" value="Unassembled WGS sequence"/>
</dbReference>
<proteinExistence type="predicted"/>
<dbReference type="OrthoDB" id="415460at2759"/>